<sequence length="404" mass="46009">MYVCGRCVRYVQSRLLCIKAQHVQTSLPTALLHHSLSQSCRDKWTSYWIRSFSDERTESALSHTASRITEHGLVPVKNSELHQVSSAPPPAPAEQTSIDLDALSCPSPFEEISDEDAIQIFVPPDLPPTTFTLRDYVDKSETLTNLVHLGVNLSKLEERPNVGSMLVRLDFQKDVAPRLLFLKDLGVQDFQLGPMLTKNPFLLTESLENLQARVSYLKSKKFSPESVAVMVSKAPYLLNFSVKRLDNRLGFFQQQLGLSAHKTRDVVSRLPRLLCGSLEPAKENLRVCELEFGFRRNEIQHIVTVVPKVLTANKRKLTQIFDFVHNTMGVPHSLITKFPQVLNAKFLRIRERHLFLEYLGRAHYDPTHPNYISLERLVALPDETFCSEVALASLDDFERFQKTL</sequence>
<protein>
    <submittedName>
        <fullName evidence="1">Uncharacterized protein</fullName>
    </submittedName>
</protein>
<evidence type="ECO:0000313" key="2">
    <source>
        <dbReference type="Proteomes" id="UP000829447"/>
    </source>
</evidence>
<accession>A0ACC5XLK2</accession>
<name>A0ACC5XLK2_PANGG</name>
<dbReference type="Proteomes" id="UP000829447">
    <property type="component" value="Linkage Group LG23"/>
</dbReference>
<comment type="caution">
    <text evidence="1">The sequence shown here is derived from an EMBL/GenBank/DDBJ whole genome shotgun (WGS) entry which is preliminary data.</text>
</comment>
<reference evidence="1 2" key="1">
    <citation type="journal article" date="2022" name="bioRxiv">
        <title>An ancient truncated duplication of the anti-Mullerian hormone receptor type 2 gene is a potential conserved master sex determinant in the Pangasiidae catfish family.</title>
        <authorList>
            <person name="Wen M."/>
            <person name="Pan Q."/>
            <person name="Jouanno E."/>
            <person name="Montfort J."/>
            <person name="Zahm M."/>
            <person name="Cabau C."/>
            <person name="Klopp C."/>
            <person name="Iampietro C."/>
            <person name="Roques C."/>
            <person name="Bouchez O."/>
            <person name="Castinel A."/>
            <person name="Donnadieu C."/>
            <person name="Parrinello H."/>
            <person name="Poncet C."/>
            <person name="Belmonte E."/>
            <person name="Gautier V."/>
            <person name="Avarre J.-C."/>
            <person name="Dugue R."/>
            <person name="Gustiano R."/>
            <person name="Ha T.T.T."/>
            <person name="Campet M."/>
            <person name="Sriphairoj K."/>
            <person name="Ribolli J."/>
            <person name="de Almeida F.L."/>
            <person name="Desvignes T."/>
            <person name="Postlethwait J.H."/>
            <person name="Bucao C.F."/>
            <person name="Robinson-Rechavi M."/>
            <person name="Bobe J."/>
            <person name="Herpin A."/>
            <person name="Guiguen Y."/>
        </authorList>
    </citation>
    <scope>NUCLEOTIDE SEQUENCE [LARGE SCALE GENOMIC DNA]</scope>
    <source>
        <strain evidence="1">YG-Dec2019</strain>
    </source>
</reference>
<keyword evidence="2" id="KW-1185">Reference proteome</keyword>
<gene>
    <name evidence="1" type="ORF">PGIGA_G00142220</name>
</gene>
<proteinExistence type="predicted"/>
<evidence type="ECO:0000313" key="1">
    <source>
        <dbReference type="EMBL" id="MCI4392114.1"/>
    </source>
</evidence>
<dbReference type="EMBL" id="CM040476">
    <property type="protein sequence ID" value="MCI4392114.1"/>
    <property type="molecule type" value="Genomic_DNA"/>
</dbReference>
<organism evidence="1 2">
    <name type="scientific">Pangasianodon gigas</name>
    <name type="common">Mekong giant catfish</name>
    <name type="synonym">Pangasius gigas</name>
    <dbReference type="NCBI Taxonomy" id="30993"/>
    <lineage>
        <taxon>Eukaryota</taxon>
        <taxon>Metazoa</taxon>
        <taxon>Chordata</taxon>
        <taxon>Craniata</taxon>
        <taxon>Vertebrata</taxon>
        <taxon>Euteleostomi</taxon>
        <taxon>Actinopterygii</taxon>
        <taxon>Neopterygii</taxon>
        <taxon>Teleostei</taxon>
        <taxon>Ostariophysi</taxon>
        <taxon>Siluriformes</taxon>
        <taxon>Pangasiidae</taxon>
        <taxon>Pangasianodon</taxon>
    </lineage>
</organism>